<name>A0A238C0S4_9BILA</name>
<evidence type="ECO:0000313" key="3">
    <source>
        <dbReference type="Proteomes" id="UP000242913"/>
    </source>
</evidence>
<keyword evidence="3" id="KW-1185">Reference proteome</keyword>
<gene>
    <name evidence="2" type="ORF">X798_02287</name>
</gene>
<evidence type="ECO:0000313" key="2">
    <source>
        <dbReference type="EMBL" id="OZC10538.1"/>
    </source>
</evidence>
<feature type="region of interest" description="Disordered" evidence="1">
    <location>
        <begin position="39"/>
        <end position="132"/>
    </location>
</feature>
<dbReference type="EMBL" id="KZ269985">
    <property type="protein sequence ID" value="OZC10538.1"/>
    <property type="molecule type" value="Genomic_DNA"/>
</dbReference>
<accession>A0A238C0S4</accession>
<dbReference type="AlphaFoldDB" id="A0A238C0S4"/>
<evidence type="ECO:0000256" key="1">
    <source>
        <dbReference type="SAM" id="MobiDB-lite"/>
    </source>
</evidence>
<sequence>MDHFGNVTDCYQQKLMISEVIAMNSPAIFKKLRRSGAHTTYVNTKDGGGEEQQEGKEKRGRKPPITTETDVLREKRRKTDELREKRRKTDELREKRRKTDELREKRRKTDELRENEYTTKPPKQKKSIHKEKRKYPFVKWAFSEHLIPPKRMDIFRTFKINRHLRESINPDKI</sequence>
<dbReference type="Proteomes" id="UP000242913">
    <property type="component" value="Unassembled WGS sequence"/>
</dbReference>
<proteinExistence type="predicted"/>
<feature type="compositionally biased region" description="Basic residues" evidence="1">
    <location>
        <begin position="122"/>
        <end position="132"/>
    </location>
</feature>
<reference evidence="2 3" key="1">
    <citation type="submission" date="2015-12" db="EMBL/GenBank/DDBJ databases">
        <title>Draft genome of the nematode, Onchocerca flexuosa.</title>
        <authorList>
            <person name="Mitreva M."/>
        </authorList>
    </citation>
    <scope>NUCLEOTIDE SEQUENCE [LARGE SCALE GENOMIC DNA]</scope>
    <source>
        <strain evidence="2">Red Deer</strain>
    </source>
</reference>
<organism evidence="2 3">
    <name type="scientific">Onchocerca flexuosa</name>
    <dbReference type="NCBI Taxonomy" id="387005"/>
    <lineage>
        <taxon>Eukaryota</taxon>
        <taxon>Metazoa</taxon>
        <taxon>Ecdysozoa</taxon>
        <taxon>Nematoda</taxon>
        <taxon>Chromadorea</taxon>
        <taxon>Rhabditida</taxon>
        <taxon>Spirurina</taxon>
        <taxon>Spiruromorpha</taxon>
        <taxon>Filarioidea</taxon>
        <taxon>Onchocercidae</taxon>
        <taxon>Onchocerca</taxon>
    </lineage>
</organism>
<protein>
    <submittedName>
        <fullName evidence="2">Uncharacterized protein</fullName>
    </submittedName>
</protein>
<feature type="compositionally biased region" description="Basic and acidic residues" evidence="1">
    <location>
        <begin position="70"/>
        <end position="117"/>
    </location>
</feature>